<organism evidence="2 3">
    <name type="scientific">Spiroplasma phoeniceum P40</name>
    <dbReference type="NCBI Taxonomy" id="1276259"/>
    <lineage>
        <taxon>Bacteria</taxon>
        <taxon>Bacillati</taxon>
        <taxon>Mycoplasmatota</taxon>
        <taxon>Mollicutes</taxon>
        <taxon>Entomoplasmatales</taxon>
        <taxon>Spiroplasmataceae</taxon>
        <taxon>Spiroplasma</taxon>
    </lineage>
</organism>
<dbReference type="RefSeq" id="WP_245938320.1">
    <property type="nucleotide sequence ID" value="NZ_CP031088.1"/>
</dbReference>
<accession>A0A345DQ94</accession>
<feature type="signal peptide" evidence="1">
    <location>
        <begin position="1"/>
        <end position="31"/>
    </location>
</feature>
<evidence type="ECO:0008006" key="4">
    <source>
        <dbReference type="Google" id="ProtNLM"/>
    </source>
</evidence>
<dbReference type="KEGG" id="sphh:SDAV_001418"/>
<evidence type="ECO:0000313" key="3">
    <source>
        <dbReference type="Proteomes" id="UP000253689"/>
    </source>
</evidence>
<dbReference type="Proteomes" id="UP000253689">
    <property type="component" value="Chromosome"/>
</dbReference>
<evidence type="ECO:0000313" key="2">
    <source>
        <dbReference type="EMBL" id="AXF96385.1"/>
    </source>
</evidence>
<sequence length="179" mass="18656">MNKKNNKKNILGTLLGILGSLGFISSGATSAAATVIPTGKYIIQANASSMIDLDTREVSGILNDNSTWIVTIDKAIYAGEKLTSDVIADAIITLEEAASSTAEILLSNEAMTVAAEALSVPTAIEGGILAGSLGTAAETLEISLSIGAAIYGGYYAYSHWNDIKHFTSESLKTVESYMT</sequence>
<feature type="chain" id="PRO_5016641982" description="Transmembrane protein" evidence="1">
    <location>
        <begin position="32"/>
        <end position="179"/>
    </location>
</feature>
<dbReference type="EMBL" id="CP031088">
    <property type="protein sequence ID" value="AXF96385.1"/>
    <property type="molecule type" value="Genomic_DNA"/>
</dbReference>
<keyword evidence="1" id="KW-0732">Signal</keyword>
<evidence type="ECO:0000256" key="1">
    <source>
        <dbReference type="SAM" id="SignalP"/>
    </source>
</evidence>
<name>A0A345DQ94_9MOLU</name>
<dbReference type="AlphaFoldDB" id="A0A345DQ94"/>
<gene>
    <name evidence="2" type="ORF">SDAV_001418</name>
</gene>
<reference evidence="3" key="1">
    <citation type="submission" date="2018-07" db="EMBL/GenBank/DDBJ databases">
        <title>Complete Genome Sequence of Spiroplasma phoeniceum.</title>
        <authorList>
            <person name="Davis R.E."/>
            <person name="Shao J.Y."/>
            <person name="Zhao Y."/>
            <person name="Silver A."/>
            <person name="Stump z."/>
            <person name="Gasparich G."/>
        </authorList>
    </citation>
    <scope>NUCLEOTIDE SEQUENCE [LARGE SCALE GENOMIC DNA]</scope>
    <source>
        <strain evidence="3">P40</strain>
    </source>
</reference>
<protein>
    <recommendedName>
        <fullName evidence="4">Transmembrane protein</fullName>
    </recommendedName>
</protein>
<keyword evidence="3" id="KW-1185">Reference proteome</keyword>
<proteinExistence type="predicted"/>